<evidence type="ECO:0000256" key="1">
    <source>
        <dbReference type="ARBA" id="ARBA00000083"/>
    </source>
</evidence>
<evidence type="ECO:0000313" key="12">
    <source>
        <dbReference type="EMBL" id="TCP34501.1"/>
    </source>
</evidence>
<dbReference type="RefSeq" id="WP_132708431.1">
    <property type="nucleotide sequence ID" value="NZ_JACIGF010000005.1"/>
</dbReference>
<dbReference type="GO" id="GO:0033499">
    <property type="term" value="P:galactose catabolic process via UDP-galactose, Leloir pathway"/>
    <property type="evidence" value="ECO:0007669"/>
    <property type="project" value="TreeGrafter"/>
</dbReference>
<evidence type="ECO:0000256" key="8">
    <source>
        <dbReference type="ARBA" id="ARBA00023235"/>
    </source>
</evidence>
<dbReference type="EC" id="5.1.3.2" evidence="5 10"/>
<feature type="domain" description="NAD-dependent epimerase/dehydratase" evidence="11">
    <location>
        <begin position="11"/>
        <end position="262"/>
    </location>
</feature>
<name>A0A4R2PJW7_RHOSA</name>
<dbReference type="InterPro" id="IPR001509">
    <property type="entry name" value="Epimerase_deHydtase"/>
</dbReference>
<evidence type="ECO:0000259" key="11">
    <source>
        <dbReference type="Pfam" id="PF01370"/>
    </source>
</evidence>
<dbReference type="InterPro" id="IPR005886">
    <property type="entry name" value="UDP_G4E"/>
</dbReference>
<dbReference type="PANTHER" id="PTHR43725">
    <property type="entry name" value="UDP-GLUCOSE 4-EPIMERASE"/>
    <property type="match status" value="1"/>
</dbReference>
<dbReference type="NCBIfam" id="TIGR01179">
    <property type="entry name" value="galE"/>
    <property type="match status" value="1"/>
</dbReference>
<comment type="cofactor">
    <cofactor evidence="2 10">
        <name>NAD(+)</name>
        <dbReference type="ChEBI" id="CHEBI:57540"/>
    </cofactor>
</comment>
<protein>
    <recommendedName>
        <fullName evidence="6 10">UDP-glucose 4-epimerase</fullName>
        <ecNumber evidence="5 10">5.1.3.2</ecNumber>
    </recommendedName>
</protein>
<dbReference type="Gene3D" id="3.90.25.10">
    <property type="entry name" value="UDP-galactose 4-epimerase, domain 1"/>
    <property type="match status" value="1"/>
</dbReference>
<evidence type="ECO:0000256" key="6">
    <source>
        <dbReference type="ARBA" id="ARBA00018569"/>
    </source>
</evidence>
<keyword evidence="8 10" id="KW-0413">Isomerase</keyword>
<reference evidence="12 13" key="1">
    <citation type="submission" date="2019-03" db="EMBL/GenBank/DDBJ databases">
        <title>Genomic Encyclopedia of Type Strains, Phase IV (KMG-IV): sequencing the most valuable type-strain genomes for metagenomic binning, comparative biology and taxonomic classification.</title>
        <authorList>
            <person name="Goeker M."/>
        </authorList>
    </citation>
    <scope>NUCLEOTIDE SEQUENCE [LARGE SCALE GENOMIC DNA]</scope>
    <source>
        <strain evidence="12 13">DSM 2132</strain>
    </source>
</reference>
<comment type="similarity">
    <text evidence="4 10">Belongs to the NAD(P)-dependent epimerase/dehydratase family.</text>
</comment>
<dbReference type="PANTHER" id="PTHR43725:SF53">
    <property type="entry name" value="UDP-ARABINOSE 4-EPIMERASE 1"/>
    <property type="match status" value="1"/>
</dbReference>
<keyword evidence="9 10" id="KW-0119">Carbohydrate metabolism</keyword>
<comment type="catalytic activity">
    <reaction evidence="1 10">
        <text>UDP-alpha-D-glucose = UDP-alpha-D-galactose</text>
        <dbReference type="Rhea" id="RHEA:22168"/>
        <dbReference type="ChEBI" id="CHEBI:58885"/>
        <dbReference type="ChEBI" id="CHEBI:66914"/>
        <dbReference type="EC" id="5.1.3.2"/>
    </reaction>
</comment>
<dbReference type="Pfam" id="PF01370">
    <property type="entry name" value="Epimerase"/>
    <property type="match status" value="1"/>
</dbReference>
<accession>A0A4R2PJW7</accession>
<evidence type="ECO:0000313" key="13">
    <source>
        <dbReference type="Proteomes" id="UP000295399"/>
    </source>
</evidence>
<evidence type="ECO:0000256" key="10">
    <source>
        <dbReference type="RuleBase" id="RU366046"/>
    </source>
</evidence>
<evidence type="ECO:0000256" key="7">
    <source>
        <dbReference type="ARBA" id="ARBA00023027"/>
    </source>
</evidence>
<keyword evidence="7 10" id="KW-0520">NAD</keyword>
<dbReference type="Gene3D" id="3.40.50.720">
    <property type="entry name" value="NAD(P)-binding Rossmann-like Domain"/>
    <property type="match status" value="1"/>
</dbReference>
<organism evidence="12 13">
    <name type="scientific">Rhodothalassium salexigens DSM 2132</name>
    <dbReference type="NCBI Taxonomy" id="1188247"/>
    <lineage>
        <taxon>Bacteria</taxon>
        <taxon>Pseudomonadati</taxon>
        <taxon>Pseudomonadota</taxon>
        <taxon>Alphaproteobacteria</taxon>
        <taxon>Rhodothalassiales</taxon>
        <taxon>Rhodothalassiaceae</taxon>
        <taxon>Rhodothalassium</taxon>
    </lineage>
</organism>
<evidence type="ECO:0000256" key="3">
    <source>
        <dbReference type="ARBA" id="ARBA00004947"/>
    </source>
</evidence>
<keyword evidence="13" id="KW-1185">Reference proteome</keyword>
<dbReference type="InterPro" id="IPR036291">
    <property type="entry name" value="NAD(P)-bd_dom_sf"/>
</dbReference>
<dbReference type="CDD" id="cd05247">
    <property type="entry name" value="UDP_G4E_1_SDR_e"/>
    <property type="match status" value="1"/>
</dbReference>
<sequence length="335" mass="36564">MSNKSSSLPPVLVTGGAGYIGSHVVLSLLDRGRDVIVIDNLDSGHRDAVPAPAHLEVADIADQERIAKLVTEHRVREVIHLAGSVRVEESVADPLKYYLNNTAKSRSFIAACVAGGVRRFIFSSTAATYGIPAHIPVDERAAVQPINPYGWSKLMTEQMLRDTAQAVPAFDVAILRYFNVAGAEGQGRAGQRTRNATHLIHVVSQVATGKRDHLEIFGTDYDTPDGTCVRDFIHVMDLADIHAMMLDTLSDDAQRARVFNCGYGNGYSVRDVVRAAERVTDRRIPVKTGQRRPGDPPALIACSSQLRRATGWSPRLADLDTIIASSIAWEERFAD</sequence>
<dbReference type="FunCoup" id="A0A4R2PJW7">
    <property type="interactions" value="419"/>
</dbReference>
<dbReference type="SUPFAM" id="SSF51735">
    <property type="entry name" value="NAD(P)-binding Rossmann-fold domains"/>
    <property type="match status" value="1"/>
</dbReference>
<dbReference type="GO" id="GO:0003978">
    <property type="term" value="F:UDP-glucose 4-epimerase activity"/>
    <property type="evidence" value="ECO:0007669"/>
    <property type="project" value="UniProtKB-UniRule"/>
</dbReference>
<gene>
    <name evidence="12" type="ORF">EV659_105129</name>
</gene>
<evidence type="ECO:0000256" key="2">
    <source>
        <dbReference type="ARBA" id="ARBA00001911"/>
    </source>
</evidence>
<comment type="caution">
    <text evidence="12">The sequence shown here is derived from an EMBL/GenBank/DDBJ whole genome shotgun (WGS) entry which is preliminary data.</text>
</comment>
<comment type="pathway">
    <text evidence="3 10">Carbohydrate metabolism; galactose metabolism.</text>
</comment>
<comment type="subunit">
    <text evidence="10">Homodimer.</text>
</comment>
<evidence type="ECO:0000256" key="4">
    <source>
        <dbReference type="ARBA" id="ARBA00007637"/>
    </source>
</evidence>
<proteinExistence type="inferred from homology"/>
<dbReference type="AlphaFoldDB" id="A0A4R2PJW7"/>
<dbReference type="OrthoDB" id="9801785at2"/>
<dbReference type="Proteomes" id="UP000295399">
    <property type="component" value="Unassembled WGS sequence"/>
</dbReference>
<evidence type="ECO:0000256" key="5">
    <source>
        <dbReference type="ARBA" id="ARBA00013189"/>
    </source>
</evidence>
<dbReference type="EMBL" id="SLXO01000005">
    <property type="protein sequence ID" value="TCP34501.1"/>
    <property type="molecule type" value="Genomic_DNA"/>
</dbReference>
<dbReference type="InParanoid" id="A0A4R2PJW7"/>
<evidence type="ECO:0000256" key="9">
    <source>
        <dbReference type="ARBA" id="ARBA00023277"/>
    </source>
</evidence>
<dbReference type="UniPathway" id="UPA00214"/>